<accession>A0AAV2F453</accession>
<reference evidence="1 2" key="1">
    <citation type="submission" date="2024-04" db="EMBL/GenBank/DDBJ databases">
        <authorList>
            <person name="Fracassetti M."/>
        </authorList>
    </citation>
    <scope>NUCLEOTIDE SEQUENCE [LARGE SCALE GENOMIC DNA]</scope>
</reference>
<dbReference type="Proteomes" id="UP001497516">
    <property type="component" value="Chromosome 6"/>
</dbReference>
<name>A0AAV2F453_9ROSI</name>
<organism evidence="1 2">
    <name type="scientific">Linum trigynum</name>
    <dbReference type="NCBI Taxonomy" id="586398"/>
    <lineage>
        <taxon>Eukaryota</taxon>
        <taxon>Viridiplantae</taxon>
        <taxon>Streptophyta</taxon>
        <taxon>Embryophyta</taxon>
        <taxon>Tracheophyta</taxon>
        <taxon>Spermatophyta</taxon>
        <taxon>Magnoliopsida</taxon>
        <taxon>eudicotyledons</taxon>
        <taxon>Gunneridae</taxon>
        <taxon>Pentapetalae</taxon>
        <taxon>rosids</taxon>
        <taxon>fabids</taxon>
        <taxon>Malpighiales</taxon>
        <taxon>Linaceae</taxon>
        <taxon>Linum</taxon>
    </lineage>
</organism>
<gene>
    <name evidence="1" type="ORF">LTRI10_LOCUS33628</name>
</gene>
<dbReference type="AlphaFoldDB" id="A0AAV2F453"/>
<sequence length="113" mass="12915">MWGNHPNQIVQKSAGSTNWRHNGKQLTGSSGLYNVAKRPKVKQLEVSDHRCSTLQHRQGSDGYLSPTGIYDGLYDYGQRCLVYHLEAIRDIEIKLLELRFKYLTLGRLEEAVP</sequence>
<protein>
    <submittedName>
        <fullName evidence="1">Uncharacterized protein</fullName>
    </submittedName>
</protein>
<dbReference type="EMBL" id="OZ034819">
    <property type="protein sequence ID" value="CAL1393026.1"/>
    <property type="molecule type" value="Genomic_DNA"/>
</dbReference>
<proteinExistence type="predicted"/>
<keyword evidence="2" id="KW-1185">Reference proteome</keyword>
<evidence type="ECO:0000313" key="2">
    <source>
        <dbReference type="Proteomes" id="UP001497516"/>
    </source>
</evidence>
<evidence type="ECO:0000313" key="1">
    <source>
        <dbReference type="EMBL" id="CAL1393026.1"/>
    </source>
</evidence>